<protein>
    <submittedName>
        <fullName evidence="2">Uncharacterized protein</fullName>
    </submittedName>
</protein>
<sequence length="123" mass="14181">MTTGTQIRIDILRRERALAIAELDSHRARYPLALQDTMPFEEFMSLKWKGIELINRVAETNTRLKQALRPERKALRGLTRKDTVAFQRTVLAEERQQSRPGVNTLHRVDADRSPQGTCLNDPD</sequence>
<comment type="caution">
    <text evidence="2">The sequence shown here is derived from an EMBL/GenBank/DDBJ whole genome shotgun (WGS) entry which is preliminary data.</text>
</comment>
<evidence type="ECO:0000256" key="1">
    <source>
        <dbReference type="SAM" id="MobiDB-lite"/>
    </source>
</evidence>
<dbReference type="EMBL" id="BDIP01000134">
    <property type="protein sequence ID" value="GIQ80259.1"/>
    <property type="molecule type" value="Genomic_DNA"/>
</dbReference>
<evidence type="ECO:0000313" key="3">
    <source>
        <dbReference type="Proteomes" id="UP000265618"/>
    </source>
</evidence>
<organism evidence="2 3">
    <name type="scientific">Kipferlia bialata</name>
    <dbReference type="NCBI Taxonomy" id="797122"/>
    <lineage>
        <taxon>Eukaryota</taxon>
        <taxon>Metamonada</taxon>
        <taxon>Carpediemonas-like organisms</taxon>
        <taxon>Kipferlia</taxon>
    </lineage>
</organism>
<dbReference type="AlphaFoldDB" id="A0A9K3CND9"/>
<keyword evidence="3" id="KW-1185">Reference proteome</keyword>
<dbReference type="Proteomes" id="UP000265618">
    <property type="component" value="Unassembled WGS sequence"/>
</dbReference>
<feature type="region of interest" description="Disordered" evidence="1">
    <location>
        <begin position="89"/>
        <end position="123"/>
    </location>
</feature>
<name>A0A9K3CND9_9EUKA</name>
<accession>A0A9K3CND9</accession>
<proteinExistence type="predicted"/>
<evidence type="ECO:0000313" key="2">
    <source>
        <dbReference type="EMBL" id="GIQ80259.1"/>
    </source>
</evidence>
<reference evidence="2 3" key="1">
    <citation type="journal article" date="2018" name="PLoS ONE">
        <title>The draft genome of Kipferlia bialata reveals reductive genome evolution in fornicate parasites.</title>
        <authorList>
            <person name="Tanifuji G."/>
            <person name="Takabayashi S."/>
            <person name="Kume K."/>
            <person name="Takagi M."/>
            <person name="Nakayama T."/>
            <person name="Kamikawa R."/>
            <person name="Inagaki Y."/>
            <person name="Hashimoto T."/>
        </authorList>
    </citation>
    <scope>NUCLEOTIDE SEQUENCE [LARGE SCALE GENOMIC DNA]</scope>
    <source>
        <strain evidence="2">NY0173</strain>
    </source>
</reference>
<gene>
    <name evidence="2" type="ORF">KIPB_001031</name>
</gene>
<feature type="compositionally biased region" description="Polar residues" evidence="1">
    <location>
        <begin position="114"/>
        <end position="123"/>
    </location>
</feature>